<evidence type="ECO:0000313" key="2">
    <source>
        <dbReference type="EMBL" id="KAE9976329.1"/>
    </source>
</evidence>
<dbReference type="Proteomes" id="UP000447873">
    <property type="component" value="Unassembled WGS sequence"/>
</dbReference>
<sequence length="275" mass="31616">MFTFRLQAPRITKREAAWKRSKGGRLQSRRRRPLPLKHLSKQKVKGVEPSPHYLPATAAAAANSSSDTDEPFSPPLSATLSEFLPAYAGEDVPPFDAAQFSYLHPLFPPPRYRHQIVQYFIGTNPMERPRRIAWSSLRKKRNPKYLELVSSRSLLDKTTRYLDNLLCEERGRIVRAMEVVKRLGMDAWGVRWCAGFGRGEGVVGLVKEDVYVYEGDLVLEGGFWEVKRAVVMKCAVLEELICLAQEIEGSVKDVMGNEEEYGDEWYEKFWRERTF</sequence>
<evidence type="ECO:0000313" key="4">
    <source>
        <dbReference type="Proteomes" id="UP000447873"/>
    </source>
</evidence>
<proteinExistence type="predicted"/>
<reference evidence="2 4" key="1">
    <citation type="submission" date="2018-12" db="EMBL/GenBank/DDBJ databases">
        <title>Venturia inaequalis Genome Resource.</title>
        <authorList>
            <person name="Lichtner F.J."/>
        </authorList>
    </citation>
    <scope>NUCLEOTIDE SEQUENCE [LARGE SCALE GENOMIC DNA]</scope>
    <source>
        <strain evidence="2 4">120213</strain>
        <strain evidence="3">Bline_iso_100314</strain>
    </source>
</reference>
<dbReference type="OrthoDB" id="10455684at2759"/>
<comment type="caution">
    <text evidence="2">The sequence shown here is derived from an EMBL/GenBank/DDBJ whole genome shotgun (WGS) entry which is preliminary data.</text>
</comment>
<dbReference type="EMBL" id="WNWQ01000022">
    <property type="protein sequence ID" value="KAE9983964.1"/>
    <property type="molecule type" value="Genomic_DNA"/>
</dbReference>
<protein>
    <submittedName>
        <fullName evidence="2">Uncharacterized protein</fullName>
    </submittedName>
</protein>
<dbReference type="Proteomes" id="UP000433883">
    <property type="component" value="Unassembled WGS sequence"/>
</dbReference>
<feature type="compositionally biased region" description="Basic residues" evidence="1">
    <location>
        <begin position="19"/>
        <end position="44"/>
    </location>
</feature>
<feature type="region of interest" description="Disordered" evidence="1">
    <location>
        <begin position="16"/>
        <end position="51"/>
    </location>
</feature>
<accession>A0A8H3YWI4</accession>
<evidence type="ECO:0000313" key="3">
    <source>
        <dbReference type="EMBL" id="KAE9983964.1"/>
    </source>
</evidence>
<gene>
    <name evidence="3" type="ORF">BLS_003369</name>
    <name evidence="2" type="ORF">EG328_002670</name>
</gene>
<dbReference type="AlphaFoldDB" id="A0A8H3YWI4"/>
<organism evidence="2 4">
    <name type="scientific">Venturia inaequalis</name>
    <name type="common">Apple scab fungus</name>
    <dbReference type="NCBI Taxonomy" id="5025"/>
    <lineage>
        <taxon>Eukaryota</taxon>
        <taxon>Fungi</taxon>
        <taxon>Dikarya</taxon>
        <taxon>Ascomycota</taxon>
        <taxon>Pezizomycotina</taxon>
        <taxon>Dothideomycetes</taxon>
        <taxon>Pleosporomycetidae</taxon>
        <taxon>Venturiales</taxon>
        <taxon>Venturiaceae</taxon>
        <taxon>Venturia</taxon>
    </lineage>
</organism>
<dbReference type="EMBL" id="WNWS01000176">
    <property type="protein sequence ID" value="KAE9976329.1"/>
    <property type="molecule type" value="Genomic_DNA"/>
</dbReference>
<evidence type="ECO:0000256" key="1">
    <source>
        <dbReference type="SAM" id="MobiDB-lite"/>
    </source>
</evidence>
<name>A0A8H3YWI4_VENIN</name>